<keyword evidence="3" id="KW-1185">Reference proteome</keyword>
<evidence type="ECO:0000313" key="2">
    <source>
        <dbReference type="EMBL" id="KAK7256809.1"/>
    </source>
</evidence>
<protein>
    <submittedName>
        <fullName evidence="2">Uncharacterized protein</fullName>
    </submittedName>
</protein>
<evidence type="ECO:0000313" key="3">
    <source>
        <dbReference type="Proteomes" id="UP001372338"/>
    </source>
</evidence>
<feature type="region of interest" description="Disordered" evidence="1">
    <location>
        <begin position="1"/>
        <end position="34"/>
    </location>
</feature>
<sequence>MEKNDFVFSANSIGSNAPLSNEPPDRGRGFDSGGGRWASFKDACVGNKTVSSLKPRRDLSCKEVSSKFRPSSPVHGPGNNDIVTPKPSTVASHPKLVKDKDEPKNNALPTGGGNFGISKISIHPKSHSVLHDGKGVAIVVPNLLRPGTSDTVYIHADGTKSTTNLIRKSSVRLQFADDDDGQNDSNHVELDIAGQPELYGDEEGITAMVVSNPAAKT</sequence>
<feature type="region of interest" description="Disordered" evidence="1">
    <location>
        <begin position="56"/>
        <end position="112"/>
    </location>
</feature>
<comment type="caution">
    <text evidence="2">The sequence shown here is derived from an EMBL/GenBank/DDBJ whole genome shotgun (WGS) entry which is preliminary data.</text>
</comment>
<feature type="compositionally biased region" description="Basic and acidic residues" evidence="1">
    <location>
        <begin position="56"/>
        <end position="66"/>
    </location>
</feature>
<proteinExistence type="predicted"/>
<evidence type="ECO:0000256" key="1">
    <source>
        <dbReference type="SAM" id="MobiDB-lite"/>
    </source>
</evidence>
<feature type="compositionally biased region" description="Polar residues" evidence="1">
    <location>
        <begin position="9"/>
        <end position="19"/>
    </location>
</feature>
<reference evidence="2 3" key="1">
    <citation type="submission" date="2024-01" db="EMBL/GenBank/DDBJ databases">
        <title>The genomes of 5 underutilized Papilionoideae crops provide insights into root nodulation and disease resistanc.</title>
        <authorList>
            <person name="Yuan L."/>
        </authorList>
    </citation>
    <scope>NUCLEOTIDE SEQUENCE [LARGE SCALE GENOMIC DNA]</scope>
    <source>
        <strain evidence="2">ZHUSHIDOU_FW_LH</strain>
        <tissue evidence="2">Leaf</tissue>
    </source>
</reference>
<accession>A0AAN9HWY1</accession>
<dbReference type="Proteomes" id="UP001372338">
    <property type="component" value="Unassembled WGS sequence"/>
</dbReference>
<gene>
    <name evidence="2" type="ORF">RIF29_30315</name>
</gene>
<name>A0AAN9HWY1_CROPI</name>
<dbReference type="EMBL" id="JAYWIO010000006">
    <property type="protein sequence ID" value="KAK7256809.1"/>
    <property type="molecule type" value="Genomic_DNA"/>
</dbReference>
<organism evidence="2 3">
    <name type="scientific">Crotalaria pallida</name>
    <name type="common">Smooth rattlebox</name>
    <name type="synonym">Crotalaria striata</name>
    <dbReference type="NCBI Taxonomy" id="3830"/>
    <lineage>
        <taxon>Eukaryota</taxon>
        <taxon>Viridiplantae</taxon>
        <taxon>Streptophyta</taxon>
        <taxon>Embryophyta</taxon>
        <taxon>Tracheophyta</taxon>
        <taxon>Spermatophyta</taxon>
        <taxon>Magnoliopsida</taxon>
        <taxon>eudicotyledons</taxon>
        <taxon>Gunneridae</taxon>
        <taxon>Pentapetalae</taxon>
        <taxon>rosids</taxon>
        <taxon>fabids</taxon>
        <taxon>Fabales</taxon>
        <taxon>Fabaceae</taxon>
        <taxon>Papilionoideae</taxon>
        <taxon>50 kb inversion clade</taxon>
        <taxon>genistoids sensu lato</taxon>
        <taxon>core genistoids</taxon>
        <taxon>Crotalarieae</taxon>
        <taxon>Crotalaria</taxon>
    </lineage>
</organism>
<dbReference type="AlphaFoldDB" id="A0AAN9HWY1"/>